<evidence type="ECO:0000313" key="2">
    <source>
        <dbReference type="EMBL" id="MPD05795.1"/>
    </source>
</evidence>
<dbReference type="Proteomes" id="UP000324222">
    <property type="component" value="Unassembled WGS sequence"/>
</dbReference>
<dbReference type="EMBL" id="VSRR010147807">
    <property type="protein sequence ID" value="MPD05795.1"/>
    <property type="molecule type" value="Genomic_DNA"/>
</dbReference>
<feature type="region of interest" description="Disordered" evidence="1">
    <location>
        <begin position="36"/>
        <end position="59"/>
    </location>
</feature>
<sequence length="59" mass="6270">MENVQKTACGVILGSTYTNYDDALTSSILPKLSTRHREALGETGEGTAASPRFTPPAFP</sequence>
<evidence type="ECO:0000256" key="1">
    <source>
        <dbReference type="SAM" id="MobiDB-lite"/>
    </source>
</evidence>
<accession>A0A5B7KM87</accession>
<gene>
    <name evidence="2" type="ORF">E2C01_101561</name>
</gene>
<proteinExistence type="predicted"/>
<name>A0A5B7KM87_PORTR</name>
<organism evidence="2 3">
    <name type="scientific">Portunus trituberculatus</name>
    <name type="common">Swimming crab</name>
    <name type="synonym">Neptunus trituberculatus</name>
    <dbReference type="NCBI Taxonomy" id="210409"/>
    <lineage>
        <taxon>Eukaryota</taxon>
        <taxon>Metazoa</taxon>
        <taxon>Ecdysozoa</taxon>
        <taxon>Arthropoda</taxon>
        <taxon>Crustacea</taxon>
        <taxon>Multicrustacea</taxon>
        <taxon>Malacostraca</taxon>
        <taxon>Eumalacostraca</taxon>
        <taxon>Eucarida</taxon>
        <taxon>Decapoda</taxon>
        <taxon>Pleocyemata</taxon>
        <taxon>Brachyura</taxon>
        <taxon>Eubrachyura</taxon>
        <taxon>Portunoidea</taxon>
        <taxon>Portunidae</taxon>
        <taxon>Portuninae</taxon>
        <taxon>Portunus</taxon>
    </lineage>
</organism>
<dbReference type="AlphaFoldDB" id="A0A5B7KM87"/>
<comment type="caution">
    <text evidence="2">The sequence shown here is derived from an EMBL/GenBank/DDBJ whole genome shotgun (WGS) entry which is preliminary data.</text>
</comment>
<reference evidence="2 3" key="1">
    <citation type="submission" date="2019-05" db="EMBL/GenBank/DDBJ databases">
        <title>Another draft genome of Portunus trituberculatus and its Hox gene families provides insights of decapod evolution.</title>
        <authorList>
            <person name="Jeong J.-H."/>
            <person name="Song I."/>
            <person name="Kim S."/>
            <person name="Choi T."/>
            <person name="Kim D."/>
            <person name="Ryu S."/>
            <person name="Kim W."/>
        </authorList>
    </citation>
    <scope>NUCLEOTIDE SEQUENCE [LARGE SCALE GENOMIC DNA]</scope>
    <source>
        <tissue evidence="2">Muscle</tissue>
    </source>
</reference>
<protein>
    <submittedName>
        <fullName evidence="2">Uncharacterized protein</fullName>
    </submittedName>
</protein>
<evidence type="ECO:0000313" key="3">
    <source>
        <dbReference type="Proteomes" id="UP000324222"/>
    </source>
</evidence>
<keyword evidence="3" id="KW-1185">Reference proteome</keyword>